<reference evidence="23 24" key="1">
    <citation type="submission" date="2018-05" db="EMBL/GenBank/DDBJ databases">
        <title>Genomic Encyclopedia of Type Strains, Phase IV (KMG-IV): sequencing the most valuable type-strain genomes for metagenomic binning, comparative biology and taxonomic classification.</title>
        <authorList>
            <person name="Goeker M."/>
        </authorList>
    </citation>
    <scope>NUCLEOTIDE SEQUENCE [LARGE SCALE GENOMIC DNA]</scope>
    <source>
        <strain evidence="23 24">DSM 103371</strain>
    </source>
</reference>
<evidence type="ECO:0000313" key="23">
    <source>
        <dbReference type="EMBL" id="PWK57627.1"/>
    </source>
</evidence>
<feature type="region of interest" description="Disordered" evidence="21">
    <location>
        <begin position="1"/>
        <end position="26"/>
    </location>
</feature>
<dbReference type="InterPro" id="IPR052171">
    <property type="entry name" value="NHEJ_LigD"/>
</dbReference>
<evidence type="ECO:0000256" key="5">
    <source>
        <dbReference type="ARBA" id="ARBA00022695"/>
    </source>
</evidence>
<evidence type="ECO:0000256" key="4">
    <source>
        <dbReference type="ARBA" id="ARBA00022679"/>
    </source>
</evidence>
<keyword evidence="8" id="KW-0547">Nucleotide-binding</keyword>
<feature type="region of interest" description="Disordered" evidence="21">
    <location>
        <begin position="188"/>
        <end position="229"/>
    </location>
</feature>
<evidence type="ECO:0000256" key="8">
    <source>
        <dbReference type="ARBA" id="ARBA00022741"/>
    </source>
</evidence>
<dbReference type="NCBIfam" id="TIGR02777">
    <property type="entry name" value="LigD_PE_dom"/>
    <property type="match status" value="1"/>
</dbReference>
<dbReference type="InterPro" id="IPR014146">
    <property type="entry name" value="LigD_ligase_dom"/>
</dbReference>
<dbReference type="InterPro" id="IPR014144">
    <property type="entry name" value="LigD_PE_domain"/>
</dbReference>
<dbReference type="InterPro" id="IPR012340">
    <property type="entry name" value="NA-bd_OB-fold"/>
</dbReference>
<evidence type="ECO:0000259" key="22">
    <source>
        <dbReference type="PROSITE" id="PS50160"/>
    </source>
</evidence>
<dbReference type="GO" id="GO:0003887">
    <property type="term" value="F:DNA-directed DNA polymerase activity"/>
    <property type="evidence" value="ECO:0007669"/>
    <property type="project" value="UniProtKB-KW"/>
</dbReference>
<protein>
    <recommendedName>
        <fullName evidence="2">DNA ligase (ATP)</fullName>
        <ecNumber evidence="2">6.5.1.1</ecNumber>
    </recommendedName>
    <alternativeName>
        <fullName evidence="19">NHEJ DNA polymerase</fullName>
    </alternativeName>
</protein>
<evidence type="ECO:0000256" key="15">
    <source>
        <dbReference type="ARBA" id="ARBA00023172"/>
    </source>
</evidence>
<dbReference type="EC" id="6.5.1.1" evidence="2"/>
<dbReference type="GO" id="GO:0006281">
    <property type="term" value="P:DNA repair"/>
    <property type="evidence" value="ECO:0007669"/>
    <property type="project" value="UniProtKB-KW"/>
</dbReference>
<dbReference type="InterPro" id="IPR014143">
    <property type="entry name" value="NHEJ_ligase_prk"/>
</dbReference>
<keyword evidence="6" id="KW-0540">Nuclease</keyword>
<evidence type="ECO:0000256" key="3">
    <source>
        <dbReference type="ARBA" id="ARBA00022598"/>
    </source>
</evidence>
<keyword evidence="12" id="KW-0067">ATP-binding</keyword>
<dbReference type="GO" id="GO:0003677">
    <property type="term" value="F:DNA binding"/>
    <property type="evidence" value="ECO:0007669"/>
    <property type="project" value="UniProtKB-KW"/>
</dbReference>
<dbReference type="InterPro" id="IPR012309">
    <property type="entry name" value="DNA_ligase_ATP-dep_C"/>
</dbReference>
<dbReference type="SUPFAM" id="SSF56091">
    <property type="entry name" value="DNA ligase/mRNA capping enzyme, catalytic domain"/>
    <property type="match status" value="1"/>
</dbReference>
<evidence type="ECO:0000256" key="6">
    <source>
        <dbReference type="ARBA" id="ARBA00022722"/>
    </source>
</evidence>
<keyword evidence="13" id="KW-0239">DNA-directed DNA polymerase</keyword>
<dbReference type="Pfam" id="PF21686">
    <property type="entry name" value="LigD_Prim-Pol"/>
    <property type="match status" value="1"/>
</dbReference>
<evidence type="ECO:0000256" key="21">
    <source>
        <dbReference type="SAM" id="MobiDB-lite"/>
    </source>
</evidence>
<evidence type="ECO:0000256" key="20">
    <source>
        <dbReference type="ARBA" id="ARBA00034003"/>
    </source>
</evidence>
<feature type="domain" description="ATP-dependent DNA ligase family profile" evidence="22">
    <location>
        <begin position="307"/>
        <end position="435"/>
    </location>
</feature>
<dbReference type="AlphaFoldDB" id="A0A316GRI9"/>
<evidence type="ECO:0000256" key="12">
    <source>
        <dbReference type="ARBA" id="ARBA00022840"/>
    </source>
</evidence>
<evidence type="ECO:0000256" key="13">
    <source>
        <dbReference type="ARBA" id="ARBA00022932"/>
    </source>
</evidence>
<keyword evidence="10" id="KW-0378">Hydrolase</keyword>
<dbReference type="PANTHER" id="PTHR42705">
    <property type="entry name" value="BIFUNCTIONAL NON-HOMOLOGOUS END JOINING PROTEIN LIGD"/>
    <property type="match status" value="1"/>
</dbReference>
<dbReference type="PROSITE" id="PS50160">
    <property type="entry name" value="DNA_LIGASE_A3"/>
    <property type="match status" value="1"/>
</dbReference>
<keyword evidence="14" id="KW-0238">DNA-binding</keyword>
<dbReference type="InterPro" id="IPR014145">
    <property type="entry name" value="LigD_pol_dom"/>
</dbReference>
<dbReference type="KEGG" id="salo:EF888_12800"/>
<keyword evidence="17" id="KW-0464">Manganese</keyword>
<accession>A0A316GRI9</accession>
<dbReference type="GO" id="GO:0005524">
    <property type="term" value="F:ATP binding"/>
    <property type="evidence" value="ECO:0007669"/>
    <property type="project" value="UniProtKB-KW"/>
</dbReference>
<dbReference type="Gene3D" id="2.40.50.140">
    <property type="entry name" value="Nucleic acid-binding proteins"/>
    <property type="match status" value="1"/>
</dbReference>
<dbReference type="Pfam" id="PF13298">
    <property type="entry name" value="LigD_N"/>
    <property type="match status" value="1"/>
</dbReference>
<dbReference type="CDD" id="cd04862">
    <property type="entry name" value="PaeLigD_Pol_like"/>
    <property type="match status" value="1"/>
</dbReference>
<dbReference type="EMBL" id="QGGV01000002">
    <property type="protein sequence ID" value="PWK57627.1"/>
    <property type="molecule type" value="Genomic_DNA"/>
</dbReference>
<evidence type="ECO:0000256" key="16">
    <source>
        <dbReference type="ARBA" id="ARBA00023204"/>
    </source>
</evidence>
<dbReference type="CDD" id="cd07971">
    <property type="entry name" value="OBF_DNA_ligase_LigD"/>
    <property type="match status" value="1"/>
</dbReference>
<organism evidence="23 24">
    <name type="scientific">Silicimonas algicola</name>
    <dbReference type="NCBI Taxonomy" id="1826607"/>
    <lineage>
        <taxon>Bacteria</taxon>
        <taxon>Pseudomonadati</taxon>
        <taxon>Pseudomonadota</taxon>
        <taxon>Alphaproteobacteria</taxon>
        <taxon>Rhodobacterales</taxon>
        <taxon>Paracoccaceae</taxon>
    </lineage>
</organism>
<keyword evidence="16" id="KW-0234">DNA repair</keyword>
<dbReference type="Gene3D" id="3.90.920.10">
    <property type="entry name" value="DNA primase, PRIM domain"/>
    <property type="match status" value="1"/>
</dbReference>
<dbReference type="CDD" id="cd07906">
    <property type="entry name" value="Adenylation_DNA_ligase_LigD_LigC"/>
    <property type="match status" value="1"/>
</dbReference>
<evidence type="ECO:0000256" key="11">
    <source>
        <dbReference type="ARBA" id="ARBA00022839"/>
    </source>
</evidence>
<keyword evidence="18" id="KW-0511">Multifunctional enzyme</keyword>
<dbReference type="PANTHER" id="PTHR42705:SF2">
    <property type="entry name" value="BIFUNCTIONAL NON-HOMOLOGOUS END JOINING PROTEIN LIGD"/>
    <property type="match status" value="1"/>
</dbReference>
<evidence type="ECO:0000256" key="7">
    <source>
        <dbReference type="ARBA" id="ARBA00022723"/>
    </source>
</evidence>
<proteinExistence type="predicted"/>
<evidence type="ECO:0000256" key="1">
    <source>
        <dbReference type="ARBA" id="ARBA00001936"/>
    </source>
</evidence>
<dbReference type="Pfam" id="PF01068">
    <property type="entry name" value="DNA_ligase_A_M"/>
    <property type="match status" value="1"/>
</dbReference>
<dbReference type="GO" id="GO:0046872">
    <property type="term" value="F:metal ion binding"/>
    <property type="evidence" value="ECO:0007669"/>
    <property type="project" value="UniProtKB-KW"/>
</dbReference>
<dbReference type="Gene3D" id="3.30.470.30">
    <property type="entry name" value="DNA ligase/mRNA capping enzyme"/>
    <property type="match status" value="1"/>
</dbReference>
<keyword evidence="4" id="KW-0808">Transferase</keyword>
<dbReference type="InterPro" id="IPR012310">
    <property type="entry name" value="DNA_ligase_ATP-dep_cent"/>
</dbReference>
<evidence type="ECO:0000256" key="2">
    <source>
        <dbReference type="ARBA" id="ARBA00012727"/>
    </source>
</evidence>
<dbReference type="GO" id="GO:0003910">
    <property type="term" value="F:DNA ligase (ATP) activity"/>
    <property type="evidence" value="ECO:0007669"/>
    <property type="project" value="UniProtKB-EC"/>
</dbReference>
<keyword evidence="9" id="KW-0227">DNA damage</keyword>
<dbReference type="Pfam" id="PF04679">
    <property type="entry name" value="DNA_ligase_A_C"/>
    <property type="match status" value="1"/>
</dbReference>
<feature type="compositionally biased region" description="Basic and acidic residues" evidence="21">
    <location>
        <begin position="1"/>
        <end position="10"/>
    </location>
</feature>
<dbReference type="OrthoDB" id="9802472at2"/>
<keyword evidence="24" id="KW-1185">Reference proteome</keyword>
<sequence length="814" mass="89316">MRKPELDPYRAKRNFKRTPEPAGTRTELGQQRFVIHKHHATADHYDLRLELDGVLKSWAVPKGPLLDPSQKRFAVETEDHPVEYLDFEGVIPAGEYGGGPMIVWDTGTWAPMGDAVADLASGGFKFRLWGEKLKGGWMLVRLKKKRGEDKAGWLLFKEHDQSASTEGDILVDRPESVKSGRRIEDLVAPLPVPKRTAKPRPDRLKGAVKSPPPAGLKPQLASPAARPPESDDWLHEIKYDGYRTLAQISGGDVRLVTRGGLDWTKRYGALADAFATLSCREALIDGEIVVADAQGISRFALLQKALSEGPSTQLLFYAFDLLYLNGWDLTACTLSKRKALLVRLLAEQPKNHAIQYSDHVEGGGVSFFERVSEMGLEGIVSKRGNATYRPGRTLTWTKTKALNIGDFAIAGYSVSEAAGGLAALALAEVEGDGLRYVGKVGTGFDRATAQDLLARLELLRDPGLSLDGAPRDVVAVRPVLTAHVHYATRTATNALRHAVFKGLRTVSFGTDAPSRRTRLISDADLAAIWVTNPTRRLFGRNGPTKLDVAVYYARIGDFMLPHLLNRPVSLVRCPTGRPQDCFFQRHAFTGMPASVGTFQSRASDSDDKTYLSIEDVPGYLALAQFGVVEFHTWGSTRTSLEKPDRVTFDLDPGEDLPWREVVEAAIHVREELRRIGLHPFVKTTGGKGLHVLVPIRPRLSWDRVHKATGAIAETLAAGAPNVFITTMAKNKRRGRIFIDFHRNARHQTAVAPYSLRANTNLPVSTPIAWSDLETVDAAGDLNYSTVPGLVAGSGDPWADIASLARDLPENVEAS</sequence>
<keyword evidence="7" id="KW-0479">Metal-binding</keyword>
<dbReference type="SUPFAM" id="SSF50249">
    <property type="entry name" value="Nucleic acid-binding proteins"/>
    <property type="match status" value="1"/>
</dbReference>
<comment type="cofactor">
    <cofactor evidence="1">
        <name>Mn(2+)</name>
        <dbReference type="ChEBI" id="CHEBI:29035"/>
    </cofactor>
</comment>
<evidence type="ECO:0000313" key="24">
    <source>
        <dbReference type="Proteomes" id="UP000245390"/>
    </source>
</evidence>
<keyword evidence="11" id="KW-0269">Exonuclease</keyword>
<comment type="catalytic activity">
    <reaction evidence="20">
        <text>ATP + (deoxyribonucleotide)n-3'-hydroxyl + 5'-phospho-(deoxyribonucleotide)m = (deoxyribonucleotide)n+m + AMP + diphosphate.</text>
        <dbReference type="EC" id="6.5.1.1"/>
    </reaction>
</comment>
<evidence type="ECO:0000256" key="9">
    <source>
        <dbReference type="ARBA" id="ARBA00022763"/>
    </source>
</evidence>
<evidence type="ECO:0000256" key="17">
    <source>
        <dbReference type="ARBA" id="ARBA00023211"/>
    </source>
</evidence>
<name>A0A316GRI9_9RHOB</name>
<dbReference type="Proteomes" id="UP000245390">
    <property type="component" value="Unassembled WGS sequence"/>
</dbReference>
<dbReference type="RefSeq" id="WP_109758224.1">
    <property type="nucleotide sequence ID" value="NZ_CP034588.1"/>
</dbReference>
<dbReference type="GO" id="GO:0006310">
    <property type="term" value="P:DNA recombination"/>
    <property type="evidence" value="ECO:0007669"/>
    <property type="project" value="UniProtKB-KW"/>
</dbReference>
<keyword evidence="3 23" id="KW-0436">Ligase</keyword>
<evidence type="ECO:0000256" key="14">
    <source>
        <dbReference type="ARBA" id="ARBA00023125"/>
    </source>
</evidence>
<dbReference type="NCBIfam" id="TIGR02776">
    <property type="entry name" value="NHEJ_ligase_prk"/>
    <property type="match status" value="1"/>
</dbReference>
<keyword evidence="5" id="KW-0548">Nucleotidyltransferase</keyword>
<dbReference type="NCBIfam" id="TIGR02778">
    <property type="entry name" value="ligD_pol"/>
    <property type="match status" value="1"/>
</dbReference>
<evidence type="ECO:0000256" key="18">
    <source>
        <dbReference type="ARBA" id="ARBA00023268"/>
    </source>
</evidence>
<keyword evidence="15" id="KW-0233">DNA recombination</keyword>
<dbReference type="GO" id="GO:0004527">
    <property type="term" value="F:exonuclease activity"/>
    <property type="evidence" value="ECO:0007669"/>
    <property type="project" value="UniProtKB-KW"/>
</dbReference>
<evidence type="ECO:0000256" key="10">
    <source>
        <dbReference type="ARBA" id="ARBA00022801"/>
    </source>
</evidence>
<dbReference type="InterPro" id="IPR033651">
    <property type="entry name" value="PaeLigD_Pol-like"/>
</dbReference>
<dbReference type="Gene3D" id="3.30.1490.70">
    <property type="match status" value="1"/>
</dbReference>
<evidence type="ECO:0000256" key="19">
    <source>
        <dbReference type="ARBA" id="ARBA00029943"/>
    </source>
</evidence>
<dbReference type="NCBIfam" id="TIGR02779">
    <property type="entry name" value="NHEJ_ligase_lig"/>
    <property type="match status" value="1"/>
</dbReference>
<gene>
    <name evidence="23" type="ORF">C8D95_102272</name>
</gene>
<comment type="caution">
    <text evidence="23">The sequence shown here is derived from an EMBL/GenBank/DDBJ whole genome shotgun (WGS) entry which is preliminary data.</text>
</comment>